<dbReference type="InterPro" id="IPR004712">
    <property type="entry name" value="Na+/H+_antiporter_fungi"/>
</dbReference>
<evidence type="ECO:0000313" key="8">
    <source>
        <dbReference type="EMBL" id="OTA28162.1"/>
    </source>
</evidence>
<evidence type="ECO:0000256" key="1">
    <source>
        <dbReference type="ARBA" id="ARBA00004141"/>
    </source>
</evidence>
<proteinExistence type="predicted"/>
<dbReference type="VEuPathDB" id="FungiDB:BTJ68_10863"/>
<dbReference type="GO" id="GO:0120029">
    <property type="term" value="P:proton export across plasma membrane"/>
    <property type="evidence" value="ECO:0007669"/>
    <property type="project" value="InterPro"/>
</dbReference>
<dbReference type="PANTHER" id="PTHR31382:SF3">
    <property type="entry name" value="SODIUM ION_PROTON EXCHANGER (EUROFUNG)"/>
    <property type="match status" value="1"/>
</dbReference>
<feature type="transmembrane region" description="Helical" evidence="6">
    <location>
        <begin position="6"/>
        <end position="26"/>
    </location>
</feature>
<dbReference type="PANTHER" id="PTHR31382">
    <property type="entry name" value="NA(+)/H(+) ANTIPORTER"/>
    <property type="match status" value="1"/>
</dbReference>
<evidence type="ECO:0000256" key="5">
    <source>
        <dbReference type="SAM" id="MobiDB-lite"/>
    </source>
</evidence>
<evidence type="ECO:0000256" key="2">
    <source>
        <dbReference type="ARBA" id="ARBA00022692"/>
    </source>
</evidence>
<keyword evidence="3 6" id="KW-1133">Transmembrane helix</keyword>
<dbReference type="EMBL" id="MUNK01000164">
    <property type="protein sequence ID" value="OTA28162.1"/>
    <property type="molecule type" value="Genomic_DNA"/>
</dbReference>
<evidence type="ECO:0000259" key="7">
    <source>
        <dbReference type="Pfam" id="PF00999"/>
    </source>
</evidence>
<feature type="transmembrane region" description="Helical" evidence="6">
    <location>
        <begin position="400"/>
        <end position="417"/>
    </location>
</feature>
<gene>
    <name evidence="8" type="ORF">BTJ68_10863</name>
</gene>
<feature type="transmembrane region" description="Helical" evidence="6">
    <location>
        <begin position="359"/>
        <end position="380"/>
    </location>
</feature>
<protein>
    <recommendedName>
        <fullName evidence="7">Cation/H+ exchanger transmembrane domain-containing protein</fullName>
    </recommendedName>
</protein>
<dbReference type="GO" id="GO:0036376">
    <property type="term" value="P:sodium ion export across plasma membrane"/>
    <property type="evidence" value="ECO:0007669"/>
    <property type="project" value="InterPro"/>
</dbReference>
<dbReference type="Proteomes" id="UP000194280">
    <property type="component" value="Unassembled WGS sequence"/>
</dbReference>
<comment type="subcellular location">
    <subcellularLocation>
        <location evidence="1">Membrane</location>
        <topology evidence="1">Multi-pass membrane protein</topology>
    </subcellularLocation>
</comment>
<dbReference type="GO" id="GO:0015385">
    <property type="term" value="F:sodium:proton antiporter activity"/>
    <property type="evidence" value="ECO:0007669"/>
    <property type="project" value="InterPro"/>
</dbReference>
<dbReference type="OrthoDB" id="5327978at2759"/>
<feature type="transmembrane region" description="Helical" evidence="6">
    <location>
        <begin position="437"/>
        <end position="459"/>
    </location>
</feature>
<feature type="transmembrane region" description="Helical" evidence="6">
    <location>
        <begin position="243"/>
        <end position="267"/>
    </location>
</feature>
<comment type="caution">
    <text evidence="8">The sequence shown here is derived from an EMBL/GenBank/DDBJ whole genome shotgun (WGS) entry which is preliminary data.</text>
</comment>
<dbReference type="GO" id="GO:0005886">
    <property type="term" value="C:plasma membrane"/>
    <property type="evidence" value="ECO:0007669"/>
    <property type="project" value="InterPro"/>
</dbReference>
<dbReference type="InParanoid" id="A0A1Z5T0M9"/>
<keyword evidence="4 6" id="KW-0472">Membrane</keyword>
<feature type="transmembrane region" description="Helical" evidence="6">
    <location>
        <begin position="279"/>
        <end position="298"/>
    </location>
</feature>
<organism evidence="8 9">
    <name type="scientific">Hortaea werneckii EXF-2000</name>
    <dbReference type="NCBI Taxonomy" id="1157616"/>
    <lineage>
        <taxon>Eukaryota</taxon>
        <taxon>Fungi</taxon>
        <taxon>Dikarya</taxon>
        <taxon>Ascomycota</taxon>
        <taxon>Pezizomycotina</taxon>
        <taxon>Dothideomycetes</taxon>
        <taxon>Dothideomycetidae</taxon>
        <taxon>Mycosphaerellales</taxon>
        <taxon>Teratosphaeriaceae</taxon>
        <taxon>Hortaea</taxon>
    </lineage>
</organism>
<dbReference type="Pfam" id="PF00999">
    <property type="entry name" value="Na_H_Exchanger"/>
    <property type="match status" value="1"/>
</dbReference>
<dbReference type="STRING" id="1157616.A0A1Z5T0M9"/>
<evidence type="ECO:0000313" key="9">
    <source>
        <dbReference type="Proteomes" id="UP000194280"/>
    </source>
</evidence>
<feature type="transmembrane region" description="Helical" evidence="6">
    <location>
        <begin position="105"/>
        <end position="128"/>
    </location>
</feature>
<feature type="domain" description="Cation/H+ exchanger transmembrane" evidence="7">
    <location>
        <begin position="19"/>
        <end position="463"/>
    </location>
</feature>
<accession>A0A1Z5T0M9</accession>
<feature type="transmembrane region" description="Helical" evidence="6">
    <location>
        <begin position="73"/>
        <end position="93"/>
    </location>
</feature>
<feature type="region of interest" description="Disordered" evidence="5">
    <location>
        <begin position="582"/>
        <end position="604"/>
    </location>
</feature>
<reference evidence="8 9" key="1">
    <citation type="submission" date="2017-01" db="EMBL/GenBank/DDBJ databases">
        <title>The recent genome duplication of the halophilic yeast Hortaea werneckii: insights from long-read sequencing.</title>
        <authorList>
            <person name="Sinha S."/>
            <person name="Flibotte S."/>
            <person name="Neira M."/>
            <person name="Lenassi M."/>
            <person name="Gostincar C."/>
            <person name="Stajich J.E."/>
            <person name="Nislow C.E."/>
        </authorList>
    </citation>
    <scope>NUCLEOTIDE SEQUENCE [LARGE SCALE GENOMIC DNA]</scope>
    <source>
        <strain evidence="8 9">EXF-2000</strain>
    </source>
</reference>
<dbReference type="InterPro" id="IPR006153">
    <property type="entry name" value="Cation/H_exchanger_TM"/>
</dbReference>
<keyword evidence="2 6" id="KW-0812">Transmembrane</keyword>
<feature type="compositionally biased region" description="Polar residues" evidence="5">
    <location>
        <begin position="526"/>
        <end position="537"/>
    </location>
</feature>
<evidence type="ECO:0000256" key="3">
    <source>
        <dbReference type="ARBA" id="ARBA00022989"/>
    </source>
</evidence>
<dbReference type="AlphaFoldDB" id="A0A1Z5T0M9"/>
<sequence>MPVLDVSELNTVIAVLGAFIIIYGFISVKIKQVWYLGEALPAVVIGIILGPVAANFLNVARWGSAADDQQAPVTLGICRVVIGVQLVIAGFQLPAKFLKTRWLEMAICLLPVMTIMWLATTLCILIVIPNMSLLTSLVIGSCVTCTDPILSQAVAKGPFSDKFVPRHLREIISAEAGANDGFGFPFLLLATYLIRHATLEDVVWKDGEGEHSSHRLMARSEHNVGRLGGGPSRAVEQWFVEGWFYIIAMSVAIGVLLGTMSLFATKFALRKKWIDSESFLLWPTGLGLFVIGVCGLLGSDDLLACFVSGSVMNWNGKFLEETETRHDEVNSCIDVILNFGGFMYIGTILPFEQFHMPDVTGITIGKLFLLGFMVLVFRRIPAIFLTYRLMGKVVHNWKEALFMGYFGPIGIGAVFYVEHTRHLFPERGEAETPEEEHLLRAMIPVVYWLVLFSIVWHGLSIPALDLFYRVRGVQPIYEADPHEERRLSIADPLPNNSFIHPSRGSVVRHNRFSRSMHRPSVPELFNTPTSEPRSQSKGGEVFASPVNSRSTEVFSPVSSRRRTLSRGGDVFELKRNAGLEAKGYNKLSFEEGEGASSSRPVEDV</sequence>
<dbReference type="GO" id="GO:0042391">
    <property type="term" value="P:regulation of membrane potential"/>
    <property type="evidence" value="ECO:0007669"/>
    <property type="project" value="InterPro"/>
</dbReference>
<name>A0A1Z5T0M9_HORWE</name>
<keyword evidence="9" id="KW-1185">Reference proteome</keyword>
<evidence type="ECO:0000256" key="4">
    <source>
        <dbReference type="ARBA" id="ARBA00023136"/>
    </source>
</evidence>
<evidence type="ECO:0000256" key="6">
    <source>
        <dbReference type="SAM" id="Phobius"/>
    </source>
</evidence>
<feature type="compositionally biased region" description="Polar residues" evidence="5">
    <location>
        <begin position="595"/>
        <end position="604"/>
    </location>
</feature>
<feature type="region of interest" description="Disordered" evidence="5">
    <location>
        <begin position="518"/>
        <end position="547"/>
    </location>
</feature>
<feature type="transmembrane region" description="Helical" evidence="6">
    <location>
        <begin position="33"/>
        <end position="53"/>
    </location>
</feature>